<dbReference type="AlphaFoldDB" id="A0A158JY64"/>
<name>A0A158JY64_9BURK</name>
<dbReference type="OrthoDB" id="8967783at2"/>
<dbReference type="InterPro" id="IPR025688">
    <property type="entry name" value="PGDYG_prot"/>
</dbReference>
<dbReference type="RefSeq" id="WP_062092980.1">
    <property type="nucleotide sequence ID" value="NZ_FCOK02000132.1"/>
</dbReference>
<accession>A0A158JY64</accession>
<sequence length="129" mass="14168">MKAIKKPIAVLVEFATTSSEMQTLEGPVKFAQGDALATGPAGERWPIGRERFEVSYEPVAPTRMGENGSYLKRLETVDARQTPIATEIALGSRQGTLHAKPGDWIITSVSGEQWVVADNIFRQTYELTC</sequence>
<dbReference type="Pfam" id="PF14083">
    <property type="entry name" value="PGDYG"/>
    <property type="match status" value="1"/>
</dbReference>
<evidence type="ECO:0000313" key="2">
    <source>
        <dbReference type="Proteomes" id="UP000054683"/>
    </source>
</evidence>
<evidence type="ECO:0000313" key="1">
    <source>
        <dbReference type="EMBL" id="SAL73291.1"/>
    </source>
</evidence>
<dbReference type="EMBL" id="FCOK02000132">
    <property type="protein sequence ID" value="SAL73291.1"/>
    <property type="molecule type" value="Genomic_DNA"/>
</dbReference>
<proteinExistence type="predicted"/>
<gene>
    <name evidence="1" type="ORF">AWB69_08976</name>
</gene>
<dbReference type="Proteomes" id="UP000054683">
    <property type="component" value="Unassembled WGS sequence"/>
</dbReference>
<organism evidence="1 2">
    <name type="scientific">Caballeronia udeis</name>
    <dbReference type="NCBI Taxonomy" id="1232866"/>
    <lineage>
        <taxon>Bacteria</taxon>
        <taxon>Pseudomonadati</taxon>
        <taxon>Pseudomonadota</taxon>
        <taxon>Betaproteobacteria</taxon>
        <taxon>Burkholderiales</taxon>
        <taxon>Burkholderiaceae</taxon>
        <taxon>Caballeronia</taxon>
    </lineage>
</organism>
<reference evidence="1 2" key="1">
    <citation type="submission" date="2016-01" db="EMBL/GenBank/DDBJ databases">
        <authorList>
            <person name="Oliw E.H."/>
        </authorList>
    </citation>
    <scope>NUCLEOTIDE SEQUENCE [LARGE SCALE GENOMIC DNA]</scope>
    <source>
        <strain evidence="1">LMG 27134</strain>
    </source>
</reference>
<protein>
    <submittedName>
        <fullName evidence="1">Uncharacterized protein</fullName>
    </submittedName>
</protein>